<comment type="caution">
    <text evidence="1">The sequence shown here is derived from an EMBL/GenBank/DDBJ whole genome shotgun (WGS) entry which is preliminary data.</text>
</comment>
<protein>
    <submittedName>
        <fullName evidence="1">Peroxiredoxin</fullName>
    </submittedName>
</protein>
<proteinExistence type="predicted"/>
<evidence type="ECO:0000313" key="2">
    <source>
        <dbReference type="Proteomes" id="UP000188605"/>
    </source>
</evidence>
<accession>A0ACC8XD67</accession>
<dbReference type="Proteomes" id="UP000188605">
    <property type="component" value="Unassembled WGS sequence"/>
</dbReference>
<name>A0ACC8XD67_9FIRM</name>
<sequence length="146" mass="16146">MKTVTKATAKKMPHGMVVETKARKFTIMMDEPKAAGGTDESATPTEHLLCALGACQTIVAFTFAESQGIKLDDFYVEIEGDIDYDGLRDIAPIRKGFLEIRYKMHFKTNSPREEVEKFAVFVEQHCPVGDSLANGVPMKCTGIVIE</sequence>
<reference evidence="1" key="1">
    <citation type="submission" date="2016-08" db="EMBL/GenBank/DDBJ databases">
        <authorList>
            <person name="Ngugi D.K."/>
            <person name="Miyake S."/>
            <person name="Stingl U."/>
        </authorList>
    </citation>
    <scope>NUCLEOTIDE SEQUENCE</scope>
    <source>
        <strain evidence="1">SCG-B11WGA-EpuloA1</strain>
    </source>
</reference>
<dbReference type="EMBL" id="LJDB01000045">
    <property type="protein sequence ID" value="ONI40781.1"/>
    <property type="molecule type" value="Genomic_DNA"/>
</dbReference>
<keyword evidence="2" id="KW-1185">Reference proteome</keyword>
<evidence type="ECO:0000313" key="1">
    <source>
        <dbReference type="EMBL" id="ONI40781.1"/>
    </source>
</evidence>
<gene>
    <name evidence="1" type="ORF">AN396_05020</name>
</gene>
<organism evidence="1 2">
    <name type="scientific">Candidatus Epulonipiscium fishelsonii</name>
    <dbReference type="NCBI Taxonomy" id="77094"/>
    <lineage>
        <taxon>Bacteria</taxon>
        <taxon>Bacillati</taxon>
        <taxon>Bacillota</taxon>
        <taxon>Clostridia</taxon>
        <taxon>Lachnospirales</taxon>
        <taxon>Lachnospiraceae</taxon>
        <taxon>Candidatus Epulonipiscium</taxon>
    </lineage>
</organism>